<accession>A0A4W5PVV8</accession>
<evidence type="ECO:0000256" key="10">
    <source>
        <dbReference type="ARBA" id="ARBA00023004"/>
    </source>
</evidence>
<name>A0A4W5PVV8_9TELE</name>
<dbReference type="Pfam" id="PF00067">
    <property type="entry name" value="p450"/>
    <property type="match status" value="1"/>
</dbReference>
<protein>
    <submittedName>
        <fullName evidence="15">Uncharacterized protein</fullName>
    </submittedName>
</protein>
<dbReference type="SUPFAM" id="SSF48264">
    <property type="entry name" value="Cytochrome P450"/>
    <property type="match status" value="1"/>
</dbReference>
<evidence type="ECO:0000256" key="5">
    <source>
        <dbReference type="ARBA" id="ARBA00022617"/>
    </source>
</evidence>
<dbReference type="InterPro" id="IPR002401">
    <property type="entry name" value="Cyt_P450_E_grp-I"/>
</dbReference>
<reference evidence="15" key="3">
    <citation type="submission" date="2025-09" db="UniProtKB">
        <authorList>
            <consortium name="Ensembl"/>
        </authorList>
    </citation>
    <scope>IDENTIFICATION</scope>
</reference>
<evidence type="ECO:0000256" key="13">
    <source>
        <dbReference type="PIRSR" id="PIRSR602401-1"/>
    </source>
</evidence>
<dbReference type="FunFam" id="1.10.630.10:FF:000238">
    <property type="entry name" value="Cytochrome P450 2A6"/>
    <property type="match status" value="1"/>
</dbReference>
<evidence type="ECO:0000256" key="3">
    <source>
        <dbReference type="ARBA" id="ARBA00004406"/>
    </source>
</evidence>
<dbReference type="GeneTree" id="ENSGT00940000162649"/>
<comment type="subcellular location">
    <subcellularLocation>
        <location evidence="3">Endoplasmic reticulum membrane</location>
        <topology evidence="3">Peripheral membrane protein</topology>
    </subcellularLocation>
    <subcellularLocation>
        <location evidence="2">Microsome membrane</location>
        <topology evidence="2">Peripheral membrane protein</topology>
    </subcellularLocation>
</comment>
<evidence type="ECO:0000313" key="16">
    <source>
        <dbReference type="Proteomes" id="UP000314982"/>
    </source>
</evidence>
<keyword evidence="11 14" id="KW-0503">Monooxygenase</keyword>
<dbReference type="Ensembl" id="ENSHHUT00000068529.1">
    <property type="protein sequence ID" value="ENSHHUP00000066293.1"/>
    <property type="gene ID" value="ENSHHUG00000039075.1"/>
</dbReference>
<dbReference type="PANTHER" id="PTHR24300:SF319">
    <property type="entry name" value="CYTOCHROME P450, FAMILY 2, SUBFAMILY AC, POLYPEPTIDE 1"/>
    <property type="match status" value="1"/>
</dbReference>
<evidence type="ECO:0000313" key="15">
    <source>
        <dbReference type="Ensembl" id="ENSHHUP00000066293.1"/>
    </source>
</evidence>
<dbReference type="AlphaFoldDB" id="A0A4W5PVV8"/>
<dbReference type="STRING" id="62062.ENSHHUP00000066293"/>
<dbReference type="GO" id="GO:0005506">
    <property type="term" value="F:iron ion binding"/>
    <property type="evidence" value="ECO:0007669"/>
    <property type="project" value="InterPro"/>
</dbReference>
<organism evidence="15 16">
    <name type="scientific">Hucho hucho</name>
    <name type="common">huchen</name>
    <dbReference type="NCBI Taxonomy" id="62062"/>
    <lineage>
        <taxon>Eukaryota</taxon>
        <taxon>Metazoa</taxon>
        <taxon>Chordata</taxon>
        <taxon>Craniata</taxon>
        <taxon>Vertebrata</taxon>
        <taxon>Euteleostomi</taxon>
        <taxon>Actinopterygii</taxon>
        <taxon>Neopterygii</taxon>
        <taxon>Teleostei</taxon>
        <taxon>Protacanthopterygii</taxon>
        <taxon>Salmoniformes</taxon>
        <taxon>Salmonidae</taxon>
        <taxon>Salmoninae</taxon>
        <taxon>Hucho</taxon>
    </lineage>
</organism>
<keyword evidence="7" id="KW-0256">Endoplasmic reticulum</keyword>
<dbReference type="GO" id="GO:0020037">
    <property type="term" value="F:heme binding"/>
    <property type="evidence" value="ECO:0007669"/>
    <property type="project" value="InterPro"/>
</dbReference>
<dbReference type="InterPro" id="IPR036396">
    <property type="entry name" value="Cyt_P450_sf"/>
</dbReference>
<keyword evidence="12" id="KW-0472">Membrane</keyword>
<sequence>MFPWLGPWIKNLTSLKEIVDMEVGELVRGLKETLNPQMCRVLLTCFLLVQESGNMDSLYHDNNLVFSVANLFGAGTDTTRTTLRWGLLLMAKYPHIQDQVQEEISRVIGSRQPLVEDRKNLPYTGSHGSQHQRLANIATMAIPHTTMSYASLSLQGTSVIPLLTVLQDDSEWESPHTFNPTHFLDEKGGFVKRSAFMAFSAGRRMCLGEGLARMALFLFSTSLLQHFRFSPPPGVTEDDLDLTLAVGLTLNPSPHQLCAVSQI</sequence>
<evidence type="ECO:0000256" key="7">
    <source>
        <dbReference type="ARBA" id="ARBA00022824"/>
    </source>
</evidence>
<dbReference type="GO" id="GO:0016712">
    <property type="term" value="F:oxidoreductase activity, acting on paired donors, with incorporation or reduction of molecular oxygen, reduced flavin or flavoprotein as one donor, and incorporation of one atom of oxygen"/>
    <property type="evidence" value="ECO:0007669"/>
    <property type="project" value="TreeGrafter"/>
</dbReference>
<proteinExistence type="inferred from homology"/>
<dbReference type="InterPro" id="IPR050182">
    <property type="entry name" value="Cytochrome_P450_fam2"/>
</dbReference>
<keyword evidence="9 14" id="KW-0560">Oxidoreductase</keyword>
<feature type="binding site" description="axial binding residue" evidence="13">
    <location>
        <position position="206"/>
    </location>
    <ligand>
        <name>heme</name>
        <dbReference type="ChEBI" id="CHEBI:30413"/>
    </ligand>
    <ligandPart>
        <name>Fe</name>
        <dbReference type="ChEBI" id="CHEBI:18248"/>
    </ligandPart>
</feature>
<comment type="similarity">
    <text evidence="4 14">Belongs to the cytochrome P450 family.</text>
</comment>
<evidence type="ECO:0000256" key="4">
    <source>
        <dbReference type="ARBA" id="ARBA00010617"/>
    </source>
</evidence>
<evidence type="ECO:0000256" key="14">
    <source>
        <dbReference type="RuleBase" id="RU000461"/>
    </source>
</evidence>
<keyword evidence="5 13" id="KW-0349">Heme</keyword>
<keyword evidence="8" id="KW-0492">Microsome</keyword>
<evidence type="ECO:0000256" key="6">
    <source>
        <dbReference type="ARBA" id="ARBA00022723"/>
    </source>
</evidence>
<dbReference type="Gene3D" id="1.10.630.10">
    <property type="entry name" value="Cytochrome P450"/>
    <property type="match status" value="1"/>
</dbReference>
<dbReference type="PRINTS" id="PR00463">
    <property type="entry name" value="EP450I"/>
</dbReference>
<evidence type="ECO:0000256" key="2">
    <source>
        <dbReference type="ARBA" id="ARBA00004174"/>
    </source>
</evidence>
<dbReference type="Proteomes" id="UP000314982">
    <property type="component" value="Unassembled WGS sequence"/>
</dbReference>
<dbReference type="GO" id="GO:0006805">
    <property type="term" value="P:xenobiotic metabolic process"/>
    <property type="evidence" value="ECO:0007669"/>
    <property type="project" value="TreeGrafter"/>
</dbReference>
<dbReference type="PROSITE" id="PS00086">
    <property type="entry name" value="CYTOCHROME_P450"/>
    <property type="match status" value="1"/>
</dbReference>
<dbReference type="PRINTS" id="PR00385">
    <property type="entry name" value="P450"/>
</dbReference>
<dbReference type="InterPro" id="IPR017972">
    <property type="entry name" value="Cyt_P450_CS"/>
</dbReference>
<evidence type="ECO:0000256" key="12">
    <source>
        <dbReference type="ARBA" id="ARBA00023136"/>
    </source>
</evidence>
<dbReference type="GO" id="GO:0006082">
    <property type="term" value="P:organic acid metabolic process"/>
    <property type="evidence" value="ECO:0007669"/>
    <property type="project" value="TreeGrafter"/>
</dbReference>
<evidence type="ECO:0000256" key="8">
    <source>
        <dbReference type="ARBA" id="ARBA00022848"/>
    </source>
</evidence>
<keyword evidence="6 13" id="KW-0479">Metal-binding</keyword>
<reference evidence="16" key="1">
    <citation type="submission" date="2018-06" db="EMBL/GenBank/DDBJ databases">
        <title>Genome assembly of Danube salmon.</title>
        <authorList>
            <person name="Macqueen D.J."/>
            <person name="Gundappa M.K."/>
        </authorList>
    </citation>
    <scope>NUCLEOTIDE SEQUENCE [LARGE SCALE GENOMIC DNA]</scope>
</reference>
<evidence type="ECO:0000256" key="11">
    <source>
        <dbReference type="ARBA" id="ARBA00023033"/>
    </source>
</evidence>
<dbReference type="PANTHER" id="PTHR24300">
    <property type="entry name" value="CYTOCHROME P450 508A4-RELATED"/>
    <property type="match status" value="1"/>
</dbReference>
<keyword evidence="10 13" id="KW-0408">Iron</keyword>
<dbReference type="GO" id="GO:0005789">
    <property type="term" value="C:endoplasmic reticulum membrane"/>
    <property type="evidence" value="ECO:0007669"/>
    <property type="project" value="UniProtKB-SubCell"/>
</dbReference>
<comment type="cofactor">
    <cofactor evidence="1 13">
        <name>heme</name>
        <dbReference type="ChEBI" id="CHEBI:30413"/>
    </cofactor>
</comment>
<dbReference type="InterPro" id="IPR001128">
    <property type="entry name" value="Cyt_P450"/>
</dbReference>
<evidence type="ECO:0000256" key="9">
    <source>
        <dbReference type="ARBA" id="ARBA00023002"/>
    </source>
</evidence>
<evidence type="ECO:0000256" key="1">
    <source>
        <dbReference type="ARBA" id="ARBA00001971"/>
    </source>
</evidence>
<keyword evidence="16" id="KW-1185">Reference proteome</keyword>
<reference evidence="15" key="2">
    <citation type="submission" date="2025-08" db="UniProtKB">
        <authorList>
            <consortium name="Ensembl"/>
        </authorList>
    </citation>
    <scope>IDENTIFICATION</scope>
</reference>